<comment type="similarity">
    <text evidence="2 7">Belongs to the FlgH family.</text>
</comment>
<keyword evidence="5 7" id="KW-0975">Bacterial flagellum</keyword>
<keyword evidence="8" id="KW-0969">Cilium</keyword>
<evidence type="ECO:0000256" key="2">
    <source>
        <dbReference type="ARBA" id="ARBA00006929"/>
    </source>
</evidence>
<evidence type="ECO:0000256" key="3">
    <source>
        <dbReference type="ARBA" id="ARBA00022729"/>
    </source>
</evidence>
<evidence type="ECO:0000256" key="1">
    <source>
        <dbReference type="ARBA" id="ARBA00002591"/>
    </source>
</evidence>
<dbReference type="PANTHER" id="PTHR34933:SF1">
    <property type="entry name" value="FLAGELLAR L-RING PROTEIN"/>
    <property type="match status" value="1"/>
</dbReference>
<gene>
    <name evidence="8" type="primary">flgH2</name>
    <name evidence="7" type="synonym">flgH</name>
    <name evidence="8" type="ORF">GCM10007350_20750</name>
</gene>
<keyword evidence="9" id="KW-1185">Reference proteome</keyword>
<comment type="subunit">
    <text evidence="7">The basal body constitutes a major portion of the flagellar organelle and consists of four rings (L,P,S, and M) mounted on a central rod.</text>
</comment>
<keyword evidence="3 7" id="KW-0732">Signal</keyword>
<dbReference type="HAMAP" id="MF_00415">
    <property type="entry name" value="FlgH"/>
    <property type="match status" value="1"/>
</dbReference>
<evidence type="ECO:0000256" key="7">
    <source>
        <dbReference type="HAMAP-Rule" id="MF_00415"/>
    </source>
</evidence>
<evidence type="ECO:0000256" key="4">
    <source>
        <dbReference type="ARBA" id="ARBA00023136"/>
    </source>
</evidence>
<keyword evidence="8" id="KW-0966">Cell projection</keyword>
<dbReference type="PANTHER" id="PTHR34933">
    <property type="entry name" value="FLAGELLAR L-RING PROTEIN"/>
    <property type="match status" value="1"/>
</dbReference>
<evidence type="ECO:0000313" key="9">
    <source>
        <dbReference type="Proteomes" id="UP000604737"/>
    </source>
</evidence>
<accession>A0ABQ3H117</accession>
<proteinExistence type="inferred from homology"/>
<dbReference type="RefSeq" id="WP_189460507.1">
    <property type="nucleotide sequence ID" value="NZ_BMYO01000005.1"/>
</dbReference>
<keyword evidence="4 7" id="KW-0472">Membrane</keyword>
<keyword evidence="6 7" id="KW-0998">Cell outer membrane</keyword>
<comment type="function">
    <text evidence="1 7">Assembles around the rod to form the L-ring and probably protects the motor/basal body from shearing forces during rotation.</text>
</comment>
<dbReference type="NCBIfam" id="NF001304">
    <property type="entry name" value="PRK00249.1-4"/>
    <property type="match status" value="1"/>
</dbReference>
<evidence type="ECO:0000256" key="6">
    <source>
        <dbReference type="ARBA" id="ARBA00023237"/>
    </source>
</evidence>
<dbReference type="PRINTS" id="PR01008">
    <property type="entry name" value="FLGLRINGFLGH"/>
</dbReference>
<dbReference type="PROSITE" id="PS51257">
    <property type="entry name" value="PROKAR_LIPOPROTEIN"/>
    <property type="match status" value="1"/>
</dbReference>
<dbReference type="EMBL" id="BMYO01000005">
    <property type="protein sequence ID" value="GHD63426.1"/>
    <property type="molecule type" value="Genomic_DNA"/>
</dbReference>
<comment type="caution">
    <text evidence="8">The sequence shown here is derived from an EMBL/GenBank/DDBJ whole genome shotgun (WGS) entry which is preliminary data.</text>
</comment>
<protein>
    <recommendedName>
        <fullName evidence="7">Flagellar L-ring protein</fullName>
    </recommendedName>
    <alternativeName>
        <fullName evidence="7">Basal body L-ring protein</fullName>
    </alternativeName>
</protein>
<sequence length="217" mass="23231">MRSLLLCLSLSGLAGCSGFLPPPPDGSYDPPTLAANMPRGTSGGVFTPATVLSLTSDNRAYRPGDVLTVVLEETTQASKKAGTNISKNSDTEVQPAVVFGKTYAKAEASMKAQRDFKGASSSTQQNELQGAITVLVQQVLPNGLLLVKGEKSLYLNQGEELLRLSGYVRVDDIDTNNRISSLRIANARIQYAGTGALADSNNPGWLTRFFNSQWMPF</sequence>
<keyword evidence="8" id="KW-0282">Flagellum</keyword>
<dbReference type="InterPro" id="IPR000527">
    <property type="entry name" value="Flag_Lring"/>
</dbReference>
<organism evidence="8 9">
    <name type="scientific">Jeongeupia chitinilytica</name>
    <dbReference type="NCBI Taxonomy" id="1041641"/>
    <lineage>
        <taxon>Bacteria</taxon>
        <taxon>Pseudomonadati</taxon>
        <taxon>Pseudomonadota</taxon>
        <taxon>Betaproteobacteria</taxon>
        <taxon>Neisseriales</taxon>
        <taxon>Chitinibacteraceae</taxon>
        <taxon>Jeongeupia</taxon>
    </lineage>
</organism>
<name>A0ABQ3H117_9NEIS</name>
<reference evidence="9" key="1">
    <citation type="journal article" date="2019" name="Int. J. Syst. Evol. Microbiol.">
        <title>The Global Catalogue of Microorganisms (GCM) 10K type strain sequencing project: providing services to taxonomists for standard genome sequencing and annotation.</title>
        <authorList>
            <consortium name="The Broad Institute Genomics Platform"/>
            <consortium name="The Broad Institute Genome Sequencing Center for Infectious Disease"/>
            <person name="Wu L."/>
            <person name="Ma J."/>
        </authorList>
    </citation>
    <scope>NUCLEOTIDE SEQUENCE [LARGE SCALE GENOMIC DNA]</scope>
    <source>
        <strain evidence="9">KCTC 23701</strain>
    </source>
</reference>
<evidence type="ECO:0000256" key="5">
    <source>
        <dbReference type="ARBA" id="ARBA00023143"/>
    </source>
</evidence>
<evidence type="ECO:0000313" key="8">
    <source>
        <dbReference type="EMBL" id="GHD63426.1"/>
    </source>
</evidence>
<dbReference type="Proteomes" id="UP000604737">
    <property type="component" value="Unassembled WGS sequence"/>
</dbReference>
<dbReference type="Pfam" id="PF02107">
    <property type="entry name" value="FlgH"/>
    <property type="match status" value="1"/>
</dbReference>
<keyword evidence="7" id="KW-0449">Lipoprotein</keyword>
<comment type="subcellular location">
    <subcellularLocation>
        <location evidence="7">Cell outer membrane</location>
        <topology evidence="7">Lipid-anchor</topology>
    </subcellularLocation>
    <subcellularLocation>
        <location evidence="7">Bacterial flagellum basal body</location>
    </subcellularLocation>
</comment>